<dbReference type="InterPro" id="IPR015883">
    <property type="entry name" value="Glyco_hydro_20_cat"/>
</dbReference>
<dbReference type="InterPro" id="IPR017853">
    <property type="entry name" value="GH"/>
</dbReference>
<feature type="compositionally biased region" description="Polar residues" evidence="3">
    <location>
        <begin position="47"/>
        <end position="56"/>
    </location>
</feature>
<evidence type="ECO:0000256" key="2">
    <source>
        <dbReference type="ARBA" id="ARBA00022801"/>
    </source>
</evidence>
<dbReference type="Gene3D" id="3.20.20.80">
    <property type="entry name" value="Glycosidases"/>
    <property type="match status" value="1"/>
</dbReference>
<evidence type="ECO:0000313" key="6">
    <source>
        <dbReference type="Proteomes" id="UP000424490"/>
    </source>
</evidence>
<organism evidence="5 6">
    <name type="scientific">Schaalia odontolytica</name>
    <dbReference type="NCBI Taxonomy" id="1660"/>
    <lineage>
        <taxon>Bacteria</taxon>
        <taxon>Bacillati</taxon>
        <taxon>Actinomycetota</taxon>
        <taxon>Actinomycetes</taxon>
        <taxon>Actinomycetales</taxon>
        <taxon>Actinomycetaceae</taxon>
        <taxon>Schaalia</taxon>
    </lineage>
</organism>
<dbReference type="SUPFAM" id="SSF51445">
    <property type="entry name" value="(Trans)glycosidases"/>
    <property type="match status" value="1"/>
</dbReference>
<reference evidence="5 6" key="1">
    <citation type="submission" date="2019-11" db="EMBL/GenBank/DDBJ databases">
        <title>FDA dAtabase for Regulatory Grade micrObial Sequences (FDA-ARGOS): Supporting development and validation of Infectious Disease Dx tests.</title>
        <authorList>
            <person name="Stonesifer R."/>
            <person name="Tallon L."/>
            <person name="Sadzewicz L."/>
            <person name="Vavikolanu K."/>
            <person name="Mehta A."/>
            <person name="Aluvathingal J."/>
            <person name="Nadendla S."/>
            <person name="Myers T."/>
            <person name="Yan Y."/>
            <person name="Sichtig H."/>
        </authorList>
    </citation>
    <scope>NUCLEOTIDE SEQUENCE [LARGE SCALE GENOMIC DNA]</scope>
    <source>
        <strain evidence="5 6">FDAARGOS_732</strain>
    </source>
</reference>
<proteinExistence type="inferred from homology"/>
<comment type="similarity">
    <text evidence="1">Belongs to the glycosyl hydrolase 20 family.</text>
</comment>
<sequence>MGLPHEALSDSSTGNHSPCPPSREHWPPGRRILWSAVDPGGRRDSHPQSPWANQQPPRAHPPLFDDPTQALRGERLKGVEAVAWSSTITTPDLLFYHLLPRLLVIAEAAWHGEESPPWDKLAPLIEHEMAHLRCTIPYWNPQRPR</sequence>
<dbReference type="AlphaFoldDB" id="A0A857A743"/>
<dbReference type="Pfam" id="PF00728">
    <property type="entry name" value="Glyco_hydro_20"/>
    <property type="match status" value="1"/>
</dbReference>
<evidence type="ECO:0000313" key="5">
    <source>
        <dbReference type="EMBL" id="QGS10624.1"/>
    </source>
</evidence>
<protein>
    <submittedName>
        <fullName evidence="5">Family 20 glycosylhydrolase</fullName>
    </submittedName>
</protein>
<feature type="region of interest" description="Disordered" evidence="3">
    <location>
        <begin position="1"/>
        <end position="68"/>
    </location>
</feature>
<accession>A0A857A743</accession>
<dbReference type="EMBL" id="CP046315">
    <property type="protein sequence ID" value="QGS10624.1"/>
    <property type="molecule type" value="Genomic_DNA"/>
</dbReference>
<evidence type="ECO:0000256" key="1">
    <source>
        <dbReference type="ARBA" id="ARBA00006285"/>
    </source>
</evidence>
<name>A0A857A743_9ACTO</name>
<dbReference type="GO" id="GO:0004563">
    <property type="term" value="F:beta-N-acetylhexosaminidase activity"/>
    <property type="evidence" value="ECO:0007669"/>
    <property type="project" value="UniProtKB-ARBA"/>
</dbReference>
<dbReference type="GO" id="GO:0005975">
    <property type="term" value="P:carbohydrate metabolic process"/>
    <property type="evidence" value="ECO:0007669"/>
    <property type="project" value="InterPro"/>
</dbReference>
<evidence type="ECO:0000259" key="4">
    <source>
        <dbReference type="Pfam" id="PF00728"/>
    </source>
</evidence>
<dbReference type="Proteomes" id="UP000424490">
    <property type="component" value="Chromosome"/>
</dbReference>
<evidence type="ECO:0000256" key="3">
    <source>
        <dbReference type="SAM" id="MobiDB-lite"/>
    </source>
</evidence>
<gene>
    <name evidence="5" type="ORF">FOC40_03870</name>
</gene>
<feature type="domain" description="Glycoside hydrolase family 20 catalytic" evidence="4">
    <location>
        <begin position="61"/>
        <end position="112"/>
    </location>
</feature>
<keyword evidence="2 5" id="KW-0378">Hydrolase</keyword>